<comment type="similarity">
    <text evidence="1">Belongs to the bacterial ribosomal protein bS21 family.</text>
</comment>
<accession>A0A9N8W442</accession>
<dbReference type="Proteomes" id="UP000789572">
    <property type="component" value="Unassembled WGS sequence"/>
</dbReference>
<comment type="caution">
    <text evidence="4">The sequence shown here is derived from an EMBL/GenBank/DDBJ whole genome shotgun (WGS) entry which is preliminary data.</text>
</comment>
<proteinExistence type="inferred from homology"/>
<name>A0A9N8W442_9GLOM</name>
<evidence type="ECO:0000256" key="3">
    <source>
        <dbReference type="ARBA" id="ARBA00023274"/>
    </source>
</evidence>
<dbReference type="InterPro" id="IPR001911">
    <property type="entry name" value="Ribosomal_bS21"/>
</dbReference>
<evidence type="ECO:0000313" key="5">
    <source>
        <dbReference type="Proteomes" id="UP000789572"/>
    </source>
</evidence>
<dbReference type="OrthoDB" id="2501249at2759"/>
<dbReference type="GO" id="GO:1990904">
    <property type="term" value="C:ribonucleoprotein complex"/>
    <property type="evidence" value="ECO:0007669"/>
    <property type="project" value="UniProtKB-KW"/>
</dbReference>
<evidence type="ECO:0000256" key="2">
    <source>
        <dbReference type="ARBA" id="ARBA00022980"/>
    </source>
</evidence>
<dbReference type="AlphaFoldDB" id="A0A9N8W442"/>
<dbReference type="Gene3D" id="1.20.5.1150">
    <property type="entry name" value="Ribosomal protein S8"/>
    <property type="match status" value="1"/>
</dbReference>
<keyword evidence="3" id="KW-0687">Ribonucleoprotein</keyword>
<protein>
    <submittedName>
        <fullName evidence="4">1308_t:CDS:1</fullName>
    </submittedName>
</protein>
<evidence type="ECO:0000313" key="4">
    <source>
        <dbReference type="EMBL" id="CAG8471324.1"/>
    </source>
</evidence>
<dbReference type="Pfam" id="PF01165">
    <property type="entry name" value="Ribosomal_S21"/>
    <property type="match status" value="1"/>
</dbReference>
<dbReference type="NCBIfam" id="TIGR00030">
    <property type="entry name" value="S21p"/>
    <property type="match status" value="1"/>
</dbReference>
<dbReference type="GO" id="GO:0005840">
    <property type="term" value="C:ribosome"/>
    <property type="evidence" value="ECO:0007669"/>
    <property type="project" value="UniProtKB-KW"/>
</dbReference>
<dbReference type="GO" id="GO:0003735">
    <property type="term" value="F:structural constituent of ribosome"/>
    <property type="evidence" value="ECO:0007669"/>
    <property type="project" value="InterPro"/>
</dbReference>
<evidence type="ECO:0000256" key="1">
    <source>
        <dbReference type="ARBA" id="ARBA00006640"/>
    </source>
</evidence>
<keyword evidence="5" id="KW-1185">Reference proteome</keyword>
<dbReference type="GO" id="GO:0006412">
    <property type="term" value="P:translation"/>
    <property type="evidence" value="ECO:0007669"/>
    <property type="project" value="InterPro"/>
</dbReference>
<dbReference type="InterPro" id="IPR038380">
    <property type="entry name" value="Ribosomal_bS21_sf"/>
</dbReference>
<organism evidence="4 5">
    <name type="scientific">Paraglomus occultum</name>
    <dbReference type="NCBI Taxonomy" id="144539"/>
    <lineage>
        <taxon>Eukaryota</taxon>
        <taxon>Fungi</taxon>
        <taxon>Fungi incertae sedis</taxon>
        <taxon>Mucoromycota</taxon>
        <taxon>Glomeromycotina</taxon>
        <taxon>Glomeromycetes</taxon>
        <taxon>Paraglomerales</taxon>
        <taxon>Paraglomeraceae</taxon>
        <taxon>Paraglomus</taxon>
    </lineage>
</organism>
<reference evidence="4" key="1">
    <citation type="submission" date="2021-06" db="EMBL/GenBank/DDBJ databases">
        <authorList>
            <person name="Kallberg Y."/>
            <person name="Tangrot J."/>
            <person name="Rosling A."/>
        </authorList>
    </citation>
    <scope>NUCLEOTIDE SEQUENCE</scope>
    <source>
        <strain evidence="4">IA702</strain>
    </source>
</reference>
<sequence>MFSRPCLSTRLFNPTFITRSKSTKSSNIIPILSTPRLTYNPPPRLAIPQKNDTSPAAGRTVPVMYNIVNAAYRRLSVILSQNNLRREVRRTMAYEKPTVKRKRIKSMLNRRKFANVVGKKIALVLQMKHRGI</sequence>
<gene>
    <name evidence="4" type="ORF">POCULU_LOCUS1059</name>
</gene>
<dbReference type="EMBL" id="CAJVPJ010000069">
    <property type="protein sequence ID" value="CAG8471324.1"/>
    <property type="molecule type" value="Genomic_DNA"/>
</dbReference>
<keyword evidence="2" id="KW-0689">Ribosomal protein</keyword>